<protein>
    <submittedName>
        <fullName evidence="2">Uncharacterized protein</fullName>
    </submittedName>
</protein>
<gene>
    <name evidence="2" type="ORF">MACH16_22760</name>
</gene>
<evidence type="ECO:0000313" key="2">
    <source>
        <dbReference type="EMBL" id="BDX03528.1"/>
    </source>
</evidence>
<name>A0ABN6WPB4_9GAMM</name>
<dbReference type="Proteomes" id="UP001307608">
    <property type="component" value="Chromosome"/>
</dbReference>
<organism evidence="2 3">
    <name type="scientific">Marinomonas pontica</name>
    <dbReference type="NCBI Taxonomy" id="264739"/>
    <lineage>
        <taxon>Bacteria</taxon>
        <taxon>Pseudomonadati</taxon>
        <taxon>Pseudomonadota</taxon>
        <taxon>Gammaproteobacteria</taxon>
        <taxon>Oceanospirillales</taxon>
        <taxon>Oceanospirillaceae</taxon>
        <taxon>Marinomonas</taxon>
    </lineage>
</organism>
<dbReference type="RefSeq" id="WP_338268108.1">
    <property type="nucleotide sequence ID" value="NZ_AP027271.1"/>
</dbReference>
<reference evidence="2 3" key="1">
    <citation type="submission" date="2023-01" db="EMBL/GenBank/DDBJ databases">
        <title>Complete genome sequence of Marinomonas pontica strain 200518_36.</title>
        <authorList>
            <person name="Ueki S."/>
            <person name="Gajardo G."/>
            <person name="Maruyama F."/>
        </authorList>
    </citation>
    <scope>NUCLEOTIDE SEQUENCE [LARGE SCALE GENOMIC DNA]</scope>
    <source>
        <strain evidence="2 3">200518_36</strain>
    </source>
</reference>
<dbReference type="Pfam" id="PF06992">
    <property type="entry name" value="Phage_lambda_P"/>
    <property type="match status" value="1"/>
</dbReference>
<sequence>MKEPQAVQHLLKPLENRLATPSTTSTTQTGEYGAARESGPTEAEQQTRVLVNMLFARFKAIYTHKFASAYSTTDEVKLAKREWAIALKGFQEPLLAYAVERTKEVHAWPPTIADFLKLINTAYKAYGLADPRTAYLEACACRTDPLQYKWSHPAVFFAGSDTGWYKLKSEEERVSWPLFEQSYLKVVDRVIAGERLVIPKVIMIEDKQTLNVKDLSSRIAAELGVEEEQIVPLLYYTQKTHGTGVRIRYREMSQQALQKMGYKDTLPE</sequence>
<evidence type="ECO:0000256" key="1">
    <source>
        <dbReference type="SAM" id="MobiDB-lite"/>
    </source>
</evidence>
<feature type="region of interest" description="Disordered" evidence="1">
    <location>
        <begin position="13"/>
        <end position="43"/>
    </location>
</feature>
<accession>A0ABN6WPB4</accession>
<feature type="compositionally biased region" description="Low complexity" evidence="1">
    <location>
        <begin position="20"/>
        <end position="29"/>
    </location>
</feature>
<evidence type="ECO:0000313" key="3">
    <source>
        <dbReference type="Proteomes" id="UP001307608"/>
    </source>
</evidence>
<keyword evidence="3" id="KW-1185">Reference proteome</keyword>
<dbReference type="EMBL" id="AP027271">
    <property type="protein sequence ID" value="BDX03528.1"/>
    <property type="molecule type" value="Genomic_DNA"/>
</dbReference>
<proteinExistence type="predicted"/>
<dbReference type="InterPro" id="IPR009731">
    <property type="entry name" value="P-like"/>
</dbReference>